<dbReference type="Proteomes" id="UP000287972">
    <property type="component" value="Unassembled WGS sequence"/>
</dbReference>
<feature type="region of interest" description="Disordered" evidence="1">
    <location>
        <begin position="71"/>
        <end position="95"/>
    </location>
</feature>
<feature type="domain" description="Heterokaryon incompatibility" evidence="2">
    <location>
        <begin position="135"/>
        <end position="276"/>
    </location>
</feature>
<evidence type="ECO:0000259" key="2">
    <source>
        <dbReference type="Pfam" id="PF06985"/>
    </source>
</evidence>
<proteinExistence type="predicted"/>
<dbReference type="EMBL" id="NKCL01000038">
    <property type="protein sequence ID" value="RSL86835.1"/>
    <property type="molecule type" value="Genomic_DNA"/>
</dbReference>
<dbReference type="InterPro" id="IPR052895">
    <property type="entry name" value="HetReg/Transcr_Mod"/>
</dbReference>
<name>A0A428SAP2_9HYPO</name>
<evidence type="ECO:0000313" key="3">
    <source>
        <dbReference type="EMBL" id="RSL86835.1"/>
    </source>
</evidence>
<dbReference type="Pfam" id="PF06985">
    <property type="entry name" value="HET"/>
    <property type="match status" value="1"/>
</dbReference>
<evidence type="ECO:0000313" key="4">
    <source>
        <dbReference type="Proteomes" id="UP000287972"/>
    </source>
</evidence>
<keyword evidence="4" id="KW-1185">Reference proteome</keyword>
<dbReference type="PANTHER" id="PTHR24148:SF81">
    <property type="entry name" value="HETEROKARYON INCOMPATIBILITY DOMAIN-CONTAINING PROTEIN"/>
    <property type="match status" value="1"/>
</dbReference>
<reference evidence="3 4" key="1">
    <citation type="submission" date="2017-06" db="EMBL/GenBank/DDBJ databases">
        <title>Comparative genomic analysis of Ambrosia Fusariam Clade fungi.</title>
        <authorList>
            <person name="Stajich J.E."/>
            <person name="Carrillo J."/>
            <person name="Kijimoto T."/>
            <person name="Eskalen A."/>
            <person name="O'Donnell K."/>
            <person name="Kasson M."/>
        </authorList>
    </citation>
    <scope>NUCLEOTIDE SEQUENCE [LARGE SCALE GENOMIC DNA]</scope>
    <source>
        <strain evidence="3 4">NRRL62606</strain>
    </source>
</reference>
<feature type="compositionally biased region" description="Basic and acidic residues" evidence="1">
    <location>
        <begin position="71"/>
        <end position="86"/>
    </location>
</feature>
<dbReference type="AlphaFoldDB" id="A0A428SAP2"/>
<comment type="caution">
    <text evidence="3">The sequence shown here is derived from an EMBL/GenBank/DDBJ whole genome shotgun (WGS) entry which is preliminary data.</text>
</comment>
<dbReference type="PANTHER" id="PTHR24148">
    <property type="entry name" value="ANKYRIN REPEAT DOMAIN-CONTAINING PROTEIN 39 HOMOLOG-RELATED"/>
    <property type="match status" value="1"/>
</dbReference>
<organism evidence="3 4">
    <name type="scientific">Fusarium floridanum</name>
    <dbReference type="NCBI Taxonomy" id="1325733"/>
    <lineage>
        <taxon>Eukaryota</taxon>
        <taxon>Fungi</taxon>
        <taxon>Dikarya</taxon>
        <taxon>Ascomycota</taxon>
        <taxon>Pezizomycotina</taxon>
        <taxon>Sordariomycetes</taxon>
        <taxon>Hypocreomycetidae</taxon>
        <taxon>Hypocreales</taxon>
        <taxon>Nectriaceae</taxon>
        <taxon>Fusarium</taxon>
        <taxon>Fusarium solani species complex</taxon>
    </lineage>
</organism>
<accession>A0A428SAP2</accession>
<evidence type="ECO:0000256" key="1">
    <source>
        <dbReference type="SAM" id="MobiDB-lite"/>
    </source>
</evidence>
<gene>
    <name evidence="3" type="ORF">CEP51_002586</name>
</gene>
<sequence>MSRWHASWCDSPQVIVEKDLPSCKACGAVPDLESLAAAQRRVSTFPPIPPDEPVGEFGLYWPPDVPYERHRTDRRHEERQPSEHKQSKPFRPSPICKRRLAPDEIRLLSLDRATTASYPLHVNLEIHDQRQCPIYETVSYTWGGEDDDNSKSRPIFVGLYWDILFQTKNCWDMVHFLRPWGGVKRVWVDAICINQGDDEERNAQVSKMASIYLGSRRVTVYLGKDLVHLTRPDEYPARHRLEDTVLPHADNGQAEEAGFYKLLGRRYFGRIWIIQELILPKQVVIPVEDGEWWADRLTGSSLPSWLLENSPVPWIENIAQGGLTGKDIYELVRATWNSKASDPRDRVFGVLALQKSSALQPDYSLSCLHVFMGLFAHSLITLKHLEVLSSASGLSTPDGFPSWIPDWKSSAFQSTRSVLSDKDASADLFRFWKRKNILAPPMRTTQAEEFTNDTKVIVQFTTEWKRAKNDGELDRDRRIRDIEWAQEVPSKHFVKMLTEQEIHMLKQRPWHRKATVDSDTGNLKINLTHLVVFSSNPIKVEKRDAISLFEVEAIGADASMYLASDVPLDQLIKPGKDHLFLLDDGSETSFIFLILRDAGKKGVLPMFKLIGCCYQLYFHAYAEIWFRESVGFLYDSDTDESRERVIIGATRRGDDKLFVHDLRNRKMSTRGEPWIKQSILKRQDKPLMDALLIAVQGQYPISATCLGLLNEQRGTVPAAFLKAYSSCIDERFHPVVSGDHIELTIQPEDWDEIGKSPSSPETFRFYNEMRYSTKEEWKSSRRLRFPFIRKGGRPIHLRASKVELMGAVEKTASFCAFKSLDETERAELEDVLLRWELGMGKEVLRPNWPYDIVEGFDMNGTMMTVCIM</sequence>
<dbReference type="InterPro" id="IPR010730">
    <property type="entry name" value="HET"/>
</dbReference>
<protein>
    <recommendedName>
        <fullName evidence="2">Heterokaryon incompatibility domain-containing protein</fullName>
    </recommendedName>
</protein>